<keyword evidence="3 8" id="KW-1134">Transmembrane beta strand</keyword>
<evidence type="ECO:0000256" key="3">
    <source>
        <dbReference type="ARBA" id="ARBA00022452"/>
    </source>
</evidence>
<evidence type="ECO:0000256" key="1">
    <source>
        <dbReference type="ARBA" id="ARBA00004571"/>
    </source>
</evidence>
<dbReference type="Gene3D" id="2.170.130.10">
    <property type="entry name" value="TonB-dependent receptor, plug domain"/>
    <property type="match status" value="1"/>
</dbReference>
<evidence type="ECO:0000256" key="4">
    <source>
        <dbReference type="ARBA" id="ARBA00022692"/>
    </source>
</evidence>
<dbReference type="RefSeq" id="WP_157563419.1">
    <property type="nucleotide sequence ID" value="NZ_WPIK01000001.1"/>
</dbReference>
<dbReference type="SUPFAM" id="SSF56935">
    <property type="entry name" value="Porins"/>
    <property type="match status" value="1"/>
</dbReference>
<dbReference type="InterPro" id="IPR000531">
    <property type="entry name" value="Beta-barrel_TonB"/>
</dbReference>
<comment type="subcellular location">
    <subcellularLocation>
        <location evidence="1 8">Cell outer membrane</location>
        <topology evidence="1 8">Multi-pass membrane protein</topology>
    </subcellularLocation>
</comment>
<keyword evidence="7 8" id="KW-0998">Cell outer membrane</keyword>
<dbReference type="SUPFAM" id="SSF49464">
    <property type="entry name" value="Carboxypeptidase regulatory domain-like"/>
    <property type="match status" value="1"/>
</dbReference>
<proteinExistence type="inferred from homology"/>
<dbReference type="GO" id="GO:0009279">
    <property type="term" value="C:cell outer membrane"/>
    <property type="evidence" value="ECO:0007669"/>
    <property type="project" value="UniProtKB-SubCell"/>
</dbReference>
<evidence type="ECO:0000256" key="8">
    <source>
        <dbReference type="PROSITE-ProRule" id="PRU01360"/>
    </source>
</evidence>
<dbReference type="Proteomes" id="UP000462014">
    <property type="component" value="Unassembled WGS sequence"/>
</dbReference>
<evidence type="ECO:0000313" key="15">
    <source>
        <dbReference type="Proteomes" id="UP000462014"/>
    </source>
</evidence>
<feature type="domain" description="TonB-dependent receptor-like beta-barrel" evidence="12">
    <location>
        <begin position="411"/>
        <end position="776"/>
    </location>
</feature>
<dbReference type="NCBIfam" id="TIGR04057">
    <property type="entry name" value="SusC_RagA_signa"/>
    <property type="match status" value="1"/>
</dbReference>
<comment type="caution">
    <text evidence="14">The sequence shown here is derived from an EMBL/GenBank/DDBJ whole genome shotgun (WGS) entry which is preliminary data.</text>
</comment>
<dbReference type="InterPro" id="IPR012910">
    <property type="entry name" value="Plug_dom"/>
</dbReference>
<keyword evidence="2 8" id="KW-0813">Transport</keyword>
<evidence type="ECO:0000256" key="7">
    <source>
        <dbReference type="ARBA" id="ARBA00023237"/>
    </source>
</evidence>
<evidence type="ECO:0000313" key="14">
    <source>
        <dbReference type="EMBL" id="MVN20219.1"/>
    </source>
</evidence>
<dbReference type="EMBL" id="WPIK01000001">
    <property type="protein sequence ID" value="MVN20219.1"/>
    <property type="molecule type" value="Genomic_DNA"/>
</dbReference>
<dbReference type="PROSITE" id="PS52016">
    <property type="entry name" value="TONB_DEPENDENT_REC_3"/>
    <property type="match status" value="1"/>
</dbReference>
<evidence type="ECO:0000256" key="5">
    <source>
        <dbReference type="ARBA" id="ARBA00023077"/>
    </source>
</evidence>
<dbReference type="Pfam" id="PF00593">
    <property type="entry name" value="TonB_dep_Rec_b-barrel"/>
    <property type="match status" value="1"/>
</dbReference>
<keyword evidence="6 8" id="KW-0472">Membrane</keyword>
<dbReference type="Pfam" id="PF13715">
    <property type="entry name" value="CarbopepD_reg_2"/>
    <property type="match status" value="1"/>
</dbReference>
<dbReference type="InterPro" id="IPR023996">
    <property type="entry name" value="TonB-dep_OMP_SusC/RagA"/>
</dbReference>
<reference evidence="14 15" key="1">
    <citation type="submission" date="2019-12" db="EMBL/GenBank/DDBJ databases">
        <title>Mucilaginibacter sp. HMF7410 genome sequencing and assembly.</title>
        <authorList>
            <person name="Kang H."/>
            <person name="Cha I."/>
            <person name="Kim H."/>
            <person name="Joh K."/>
        </authorList>
    </citation>
    <scope>NUCLEOTIDE SEQUENCE [LARGE SCALE GENOMIC DNA]</scope>
    <source>
        <strain evidence="14 15">HMF7410</strain>
    </source>
</reference>
<dbReference type="InterPro" id="IPR036942">
    <property type="entry name" value="Beta-barrel_TonB_sf"/>
</dbReference>
<sequence length="1042" mass="112648">MKQKLLKLFLILFALSSVAFAQRRTITGVVTGKQDGLPLPGVSVIVKGTKTGTQTGPDGSYSIKADPGQSLVFTFIGFNTQTVTPSSNRLDVTLSGQTSELNEVVVVGYGTQVRRDNIGSITPIKGRDLAEVPVQNFEQALGGRAAGAQVTIPNGLLNAPPVINIRGINSLSLSSQPLFVIDGVPSYTGDVSGASAAGNALGNINPDDIESIDIAKDGSATAIYGSRAANGVVFVTTKKGKKGKAVVTLDSWYGISKVQRLPKLLNAEQYVMMKNEALGNAGYNLANTYFALETDANGKEINTNWNDYVYRTGKAYSNSVSVSGGSENTTYYLSANYSNQNGILAKNSFNRTGVTANLDHKVSNIISMGGKISYSDEQNLAATTSGSQNGEAFNIAGLGRIPLVSPPNVSPYNNDGSYNLNGNALGLGNDKGVSTSYYNIVPVLDMNRSNNEVNHVSSNFYFQLKPLSWITLKTTYGIDYLYSDNDIYQNPYQGDGYPNGSATDSYTKYKRWVWDNTAQFDKGFGKNSFSLLLGNEQQRSTQRGFGLNRTVISDPAFNVIQAGWGTNNASGLSYGENYLVSFFGRLNYDFDKKYFLSGTIRQDEYSAFGANSKKGYFPGVGLGWEITRENFWHGIGADKVFSSFKIRASYAKVGNNTLSDYQSFGLYNSGLYNGTASLAYNQTGNPQLGWETSKKTDIGFNFGVLNDRITGEVAYYKNNISDMLYGVNEAPSAGLPSNPVVNIASMYNRGLEITLNANAVQNKNFSWTPSFNISFNQNKLTSLSPGLTSLTSITAGSETVSISQVGSPIGDLYIVRTAGVDPATGRRIFINGAGQKVYYQYYAPTGAYNWTYADGTKAPAITQATDAVNYKKTSPTAYGGFSNTFRYKSFDLNILFTYSLGGYVYYGTGAGLHDQRFWNNTTDILNRWTAPGQVTNIPKVVYGDNVSNGSTLPLDINVYKGDFLKFKSGTFGYSLPKSLVNKVGISNLRVYLSAYNLFVITKYPGPDPEVSSNGTGGNSSQGIDRNTAANQRTITAGLQVKF</sequence>
<evidence type="ECO:0000256" key="9">
    <source>
        <dbReference type="RuleBase" id="RU003357"/>
    </source>
</evidence>
<evidence type="ECO:0000256" key="2">
    <source>
        <dbReference type="ARBA" id="ARBA00022448"/>
    </source>
</evidence>
<dbReference type="Gene3D" id="2.40.170.20">
    <property type="entry name" value="TonB-dependent receptor, beta-barrel domain"/>
    <property type="match status" value="1"/>
</dbReference>
<gene>
    <name evidence="14" type="ORF">GO621_01550</name>
</gene>
<dbReference type="InterPro" id="IPR008969">
    <property type="entry name" value="CarboxyPept-like_regulatory"/>
</dbReference>
<evidence type="ECO:0000256" key="10">
    <source>
        <dbReference type="SAM" id="MobiDB-lite"/>
    </source>
</evidence>
<dbReference type="InterPro" id="IPR039426">
    <property type="entry name" value="TonB-dep_rcpt-like"/>
</dbReference>
<evidence type="ECO:0000259" key="13">
    <source>
        <dbReference type="Pfam" id="PF07715"/>
    </source>
</evidence>
<dbReference type="Gene3D" id="2.60.40.1120">
    <property type="entry name" value="Carboxypeptidase-like, regulatory domain"/>
    <property type="match status" value="1"/>
</dbReference>
<accession>A0A7K1SSC4</accession>
<dbReference type="AlphaFoldDB" id="A0A7K1SSC4"/>
<feature type="signal peptide" evidence="11">
    <location>
        <begin position="1"/>
        <end position="21"/>
    </location>
</feature>
<dbReference type="Pfam" id="PF07715">
    <property type="entry name" value="Plug"/>
    <property type="match status" value="1"/>
</dbReference>
<comment type="similarity">
    <text evidence="8 9">Belongs to the TonB-dependent receptor family.</text>
</comment>
<keyword evidence="5 9" id="KW-0798">TonB box</keyword>
<feature type="chain" id="PRO_5029505135" evidence="11">
    <location>
        <begin position="22"/>
        <end position="1042"/>
    </location>
</feature>
<name>A0A7K1SSC4_9SPHI</name>
<keyword evidence="11" id="KW-0732">Signal</keyword>
<feature type="region of interest" description="Disordered" evidence="10">
    <location>
        <begin position="1009"/>
        <end position="1028"/>
    </location>
</feature>
<keyword evidence="15" id="KW-1185">Reference proteome</keyword>
<feature type="domain" description="TonB-dependent receptor plug" evidence="13">
    <location>
        <begin position="115"/>
        <end position="232"/>
    </location>
</feature>
<keyword evidence="4 8" id="KW-0812">Transmembrane</keyword>
<dbReference type="InterPro" id="IPR023997">
    <property type="entry name" value="TonB-dep_OMP_SusC/RagA_CS"/>
</dbReference>
<dbReference type="NCBIfam" id="TIGR04056">
    <property type="entry name" value="OMP_RagA_SusC"/>
    <property type="match status" value="1"/>
</dbReference>
<evidence type="ECO:0000259" key="12">
    <source>
        <dbReference type="Pfam" id="PF00593"/>
    </source>
</evidence>
<organism evidence="14 15">
    <name type="scientific">Mucilaginibacter arboris</name>
    <dbReference type="NCBI Taxonomy" id="2682090"/>
    <lineage>
        <taxon>Bacteria</taxon>
        <taxon>Pseudomonadati</taxon>
        <taxon>Bacteroidota</taxon>
        <taxon>Sphingobacteriia</taxon>
        <taxon>Sphingobacteriales</taxon>
        <taxon>Sphingobacteriaceae</taxon>
        <taxon>Mucilaginibacter</taxon>
    </lineage>
</organism>
<evidence type="ECO:0000256" key="11">
    <source>
        <dbReference type="SAM" id="SignalP"/>
    </source>
</evidence>
<evidence type="ECO:0000256" key="6">
    <source>
        <dbReference type="ARBA" id="ARBA00023136"/>
    </source>
</evidence>
<dbReference type="InterPro" id="IPR037066">
    <property type="entry name" value="Plug_dom_sf"/>
</dbReference>
<protein>
    <submittedName>
        <fullName evidence="14">SusC/RagA family TonB-linked outer membrane protein</fullName>
    </submittedName>
</protein>